<keyword evidence="4" id="KW-0812">Transmembrane</keyword>
<dbReference type="AlphaFoldDB" id="A0A811QIY0"/>
<accession>A0A811QIY0</accession>
<name>A0A811QIY0_9POAL</name>
<evidence type="ECO:0000256" key="2">
    <source>
        <dbReference type="ARBA" id="ARBA00022737"/>
    </source>
</evidence>
<evidence type="ECO:0000313" key="7">
    <source>
        <dbReference type="EMBL" id="CAD6256043.1"/>
    </source>
</evidence>
<organism evidence="7 8">
    <name type="scientific">Miscanthus lutarioriparius</name>
    <dbReference type="NCBI Taxonomy" id="422564"/>
    <lineage>
        <taxon>Eukaryota</taxon>
        <taxon>Viridiplantae</taxon>
        <taxon>Streptophyta</taxon>
        <taxon>Embryophyta</taxon>
        <taxon>Tracheophyta</taxon>
        <taxon>Spermatophyta</taxon>
        <taxon>Magnoliopsida</taxon>
        <taxon>Liliopsida</taxon>
        <taxon>Poales</taxon>
        <taxon>Poaceae</taxon>
        <taxon>PACMAD clade</taxon>
        <taxon>Panicoideae</taxon>
        <taxon>Andropogonodae</taxon>
        <taxon>Andropogoneae</taxon>
        <taxon>Saccharinae</taxon>
        <taxon>Miscanthus</taxon>
    </lineage>
</organism>
<feature type="chain" id="PRO_5032664660" description="Gnk2-homologous domain-containing protein" evidence="5">
    <location>
        <begin position="22"/>
        <end position="428"/>
    </location>
</feature>
<proteinExistence type="predicted"/>
<keyword evidence="4" id="KW-0472">Membrane</keyword>
<keyword evidence="2" id="KW-0677">Repeat</keyword>
<evidence type="ECO:0000256" key="3">
    <source>
        <dbReference type="SAM" id="MobiDB-lite"/>
    </source>
</evidence>
<evidence type="ECO:0000256" key="5">
    <source>
        <dbReference type="SAM" id="SignalP"/>
    </source>
</evidence>
<keyword evidence="8" id="KW-1185">Reference proteome</keyword>
<feature type="signal peptide" evidence="5">
    <location>
        <begin position="1"/>
        <end position="21"/>
    </location>
</feature>
<gene>
    <name evidence="7" type="ORF">NCGR_LOCUS39568</name>
</gene>
<dbReference type="PANTHER" id="PTHR32099">
    <property type="entry name" value="CYSTEINE-RICH REPEAT SECRETORY PROTEIN"/>
    <property type="match status" value="1"/>
</dbReference>
<evidence type="ECO:0000256" key="1">
    <source>
        <dbReference type="ARBA" id="ARBA00022729"/>
    </source>
</evidence>
<dbReference type="FunFam" id="3.30.430.20:FF:000016">
    <property type="entry name" value="Cysteine-rich receptor-like protein kinase 10"/>
    <property type="match status" value="1"/>
</dbReference>
<comment type="caution">
    <text evidence="7">The sequence shown here is derived from an EMBL/GenBank/DDBJ whole genome shotgun (WGS) entry which is preliminary data.</text>
</comment>
<feature type="transmembrane region" description="Helical" evidence="4">
    <location>
        <begin position="291"/>
        <end position="314"/>
    </location>
</feature>
<keyword evidence="1 5" id="KW-0732">Signal</keyword>
<dbReference type="PANTHER" id="PTHR32099:SF102">
    <property type="entry name" value="OS12G0608700 PROTEIN"/>
    <property type="match status" value="1"/>
</dbReference>
<dbReference type="Pfam" id="PF01657">
    <property type="entry name" value="Stress-antifung"/>
    <property type="match status" value="2"/>
</dbReference>
<dbReference type="InterPro" id="IPR038408">
    <property type="entry name" value="GNK2_sf"/>
</dbReference>
<feature type="compositionally biased region" description="Pro residues" evidence="3">
    <location>
        <begin position="256"/>
        <end position="277"/>
    </location>
</feature>
<dbReference type="PROSITE" id="PS51473">
    <property type="entry name" value="GNK2"/>
    <property type="match status" value="2"/>
</dbReference>
<dbReference type="CDD" id="cd23509">
    <property type="entry name" value="Gnk2-like"/>
    <property type="match status" value="2"/>
</dbReference>
<sequence length="428" mass="46627">MTPRRFFLVALLTAISLFARTALVAVSQDYTASWPYCSTTGNYTMASSYQVNLVQLMADLQAGAIDNRGFNVSMAGKSPDTVFGLIMCYADRSWDQCQNCVRAATAGVQQTCPFSREMKACYNDACVLRYSDKPFFSVADLNVSYYGWISTYVTDMVGMNATRWTLMSRLVGEASGSPLRLANKSEVFKDSDGSSQLMYGFAQCTRDLNSSECTRCLTHLVAELSNSRPNNTYGAVKGYSCYVVYQIGRDLGIMLPPSPAESPEPSPPPPVTTPPQPEATSSPHHGLDGRLIAGATLGSLAAAVALGIMVALFWRRRRKDTAPEQELGAIRGRILDAADARLDGDFNAAEMELVMVTALWCAHPDRTRRPPIREAMNVLLRLDAQLPSLPAKMPVATFEPPQSLLDNSISTTTTGSIISVTETSCLLR</sequence>
<feature type="domain" description="Gnk2-homologous" evidence="6">
    <location>
        <begin position="31"/>
        <end position="135"/>
    </location>
</feature>
<dbReference type="Gene3D" id="3.30.430.20">
    <property type="entry name" value="Gnk2 domain, C-X8-C-X2-C motif"/>
    <property type="match status" value="2"/>
</dbReference>
<dbReference type="InterPro" id="IPR002902">
    <property type="entry name" value="GNK2"/>
</dbReference>
<reference evidence="7" key="1">
    <citation type="submission" date="2020-10" db="EMBL/GenBank/DDBJ databases">
        <authorList>
            <person name="Han B."/>
            <person name="Lu T."/>
            <person name="Zhao Q."/>
            <person name="Huang X."/>
            <person name="Zhao Y."/>
        </authorList>
    </citation>
    <scope>NUCLEOTIDE SEQUENCE</scope>
</reference>
<protein>
    <recommendedName>
        <fullName evidence="6">Gnk2-homologous domain-containing protein</fullName>
    </recommendedName>
</protein>
<feature type="region of interest" description="Disordered" evidence="3">
    <location>
        <begin position="255"/>
        <end position="288"/>
    </location>
</feature>
<evidence type="ECO:0000259" key="6">
    <source>
        <dbReference type="PROSITE" id="PS51473"/>
    </source>
</evidence>
<evidence type="ECO:0000313" key="8">
    <source>
        <dbReference type="Proteomes" id="UP000604825"/>
    </source>
</evidence>
<feature type="domain" description="Gnk2-homologous" evidence="6">
    <location>
        <begin position="141"/>
        <end position="250"/>
    </location>
</feature>
<keyword evidence="4" id="KW-1133">Transmembrane helix</keyword>
<dbReference type="Proteomes" id="UP000604825">
    <property type="component" value="Unassembled WGS sequence"/>
</dbReference>
<dbReference type="OrthoDB" id="691790at2759"/>
<dbReference type="EMBL" id="CAJGYO010000010">
    <property type="protein sequence ID" value="CAD6256043.1"/>
    <property type="molecule type" value="Genomic_DNA"/>
</dbReference>
<evidence type="ECO:0000256" key="4">
    <source>
        <dbReference type="SAM" id="Phobius"/>
    </source>
</evidence>